<reference evidence="3" key="1">
    <citation type="submission" date="2016-10" db="EMBL/GenBank/DDBJ databases">
        <authorList>
            <person name="Varghese N."/>
            <person name="Submissions S."/>
        </authorList>
    </citation>
    <scope>NUCLEOTIDE SEQUENCE [LARGE SCALE GENOMIC DNA]</scope>
    <source>
        <strain evidence="3">CGMCC 1.9108</strain>
    </source>
</reference>
<keyword evidence="3" id="KW-1185">Reference proteome</keyword>
<evidence type="ECO:0000256" key="1">
    <source>
        <dbReference type="SAM" id="SignalP"/>
    </source>
</evidence>
<dbReference type="STRING" id="639004.SAMN04488239_11468"/>
<dbReference type="OrthoDB" id="7705693at2"/>
<feature type="signal peptide" evidence="1">
    <location>
        <begin position="1"/>
        <end position="19"/>
    </location>
</feature>
<proteinExistence type="predicted"/>
<dbReference type="RefSeq" id="WP_093034956.1">
    <property type="nucleotide sequence ID" value="NZ_FMZV01000014.1"/>
</dbReference>
<evidence type="ECO:0000313" key="2">
    <source>
        <dbReference type="EMBL" id="SDE12251.1"/>
    </source>
</evidence>
<feature type="chain" id="PRO_5011483556" description="Invasion protein IalB, involved in pathogenesis" evidence="1">
    <location>
        <begin position="20"/>
        <end position="162"/>
    </location>
</feature>
<protein>
    <recommendedName>
        <fullName evidence="4">Invasion protein IalB, involved in pathogenesis</fullName>
    </recommendedName>
</protein>
<dbReference type="AlphaFoldDB" id="A0A1G7ABS5"/>
<dbReference type="EMBL" id="FMZV01000014">
    <property type="protein sequence ID" value="SDE12251.1"/>
    <property type="molecule type" value="Genomic_DNA"/>
</dbReference>
<gene>
    <name evidence="2" type="ORF">SAMN04488239_11468</name>
</gene>
<keyword evidence="1" id="KW-0732">Signal</keyword>
<dbReference type="Proteomes" id="UP000199628">
    <property type="component" value="Unassembled WGS sequence"/>
</dbReference>
<organism evidence="2 3">
    <name type="scientific">Ruegeria marina</name>
    <dbReference type="NCBI Taxonomy" id="639004"/>
    <lineage>
        <taxon>Bacteria</taxon>
        <taxon>Pseudomonadati</taxon>
        <taxon>Pseudomonadota</taxon>
        <taxon>Alphaproteobacteria</taxon>
        <taxon>Rhodobacterales</taxon>
        <taxon>Roseobacteraceae</taxon>
        <taxon>Ruegeria</taxon>
    </lineage>
</organism>
<sequence>MTRLIALVLAATTATAAWSQDLIDKGFVHGWNLMVDPALGNGCLIQTVYQDLSVVRLGYDELGNRGYFTVYNQAWGEIEDGKSYPVTFDLDGEKFEATAIGAKQDKIRGATVFFTDREFVHAIAQRNAMTVYGADGRQVMAIDLKGTAKALEYARECQKEQG</sequence>
<evidence type="ECO:0000313" key="3">
    <source>
        <dbReference type="Proteomes" id="UP000199628"/>
    </source>
</evidence>
<name>A0A1G7ABS5_9RHOB</name>
<evidence type="ECO:0008006" key="4">
    <source>
        <dbReference type="Google" id="ProtNLM"/>
    </source>
</evidence>
<accession>A0A1G7ABS5</accession>